<feature type="compositionally biased region" description="Basic residues" evidence="2">
    <location>
        <begin position="894"/>
        <end position="903"/>
    </location>
</feature>
<dbReference type="VEuPathDB" id="TrichDB:TVAGG3_0488850"/>
<feature type="compositionally biased region" description="Acidic residues" evidence="2">
    <location>
        <begin position="434"/>
        <end position="450"/>
    </location>
</feature>
<dbReference type="EMBL" id="DS113767">
    <property type="protein sequence ID" value="EAX96258.1"/>
    <property type="molecule type" value="Genomic_DNA"/>
</dbReference>
<reference evidence="3" key="1">
    <citation type="submission" date="2006-10" db="EMBL/GenBank/DDBJ databases">
        <authorList>
            <person name="Amadeo P."/>
            <person name="Zhao Q."/>
            <person name="Wortman J."/>
            <person name="Fraser-Liggett C."/>
            <person name="Carlton J."/>
        </authorList>
    </citation>
    <scope>NUCLEOTIDE SEQUENCE</scope>
    <source>
        <strain evidence="3">G3</strain>
    </source>
</reference>
<dbReference type="KEGG" id="tva:4754027"/>
<evidence type="ECO:0000313" key="4">
    <source>
        <dbReference type="Proteomes" id="UP000001542"/>
    </source>
</evidence>
<dbReference type="InParanoid" id="A2FFS4"/>
<reference evidence="3" key="2">
    <citation type="journal article" date="2007" name="Science">
        <title>Draft genome sequence of the sexually transmitted pathogen Trichomonas vaginalis.</title>
        <authorList>
            <person name="Carlton J.M."/>
            <person name="Hirt R.P."/>
            <person name="Silva J.C."/>
            <person name="Delcher A.L."/>
            <person name="Schatz M."/>
            <person name="Zhao Q."/>
            <person name="Wortman J.R."/>
            <person name="Bidwell S.L."/>
            <person name="Alsmark U.C.M."/>
            <person name="Besteiro S."/>
            <person name="Sicheritz-Ponten T."/>
            <person name="Noel C.J."/>
            <person name="Dacks J.B."/>
            <person name="Foster P.G."/>
            <person name="Simillion C."/>
            <person name="Van de Peer Y."/>
            <person name="Miranda-Saavedra D."/>
            <person name="Barton G.J."/>
            <person name="Westrop G.D."/>
            <person name="Mueller S."/>
            <person name="Dessi D."/>
            <person name="Fiori P.L."/>
            <person name="Ren Q."/>
            <person name="Paulsen I."/>
            <person name="Zhang H."/>
            <person name="Bastida-Corcuera F.D."/>
            <person name="Simoes-Barbosa A."/>
            <person name="Brown M.T."/>
            <person name="Hayes R.D."/>
            <person name="Mukherjee M."/>
            <person name="Okumura C.Y."/>
            <person name="Schneider R."/>
            <person name="Smith A.J."/>
            <person name="Vanacova S."/>
            <person name="Villalvazo M."/>
            <person name="Haas B.J."/>
            <person name="Pertea M."/>
            <person name="Feldblyum T.V."/>
            <person name="Utterback T.R."/>
            <person name="Shu C.L."/>
            <person name="Osoegawa K."/>
            <person name="de Jong P.J."/>
            <person name="Hrdy I."/>
            <person name="Horvathova L."/>
            <person name="Zubacova Z."/>
            <person name="Dolezal P."/>
            <person name="Malik S.B."/>
            <person name="Logsdon J.M. Jr."/>
            <person name="Henze K."/>
            <person name="Gupta A."/>
            <person name="Wang C.C."/>
            <person name="Dunne R.L."/>
            <person name="Upcroft J.A."/>
            <person name="Upcroft P."/>
            <person name="White O."/>
            <person name="Salzberg S.L."/>
            <person name="Tang P."/>
            <person name="Chiu C.-H."/>
            <person name="Lee Y.-S."/>
            <person name="Embley T.M."/>
            <person name="Coombs G.H."/>
            <person name="Mottram J.C."/>
            <person name="Tachezy J."/>
            <person name="Fraser-Liggett C.M."/>
            <person name="Johnson P.J."/>
        </authorList>
    </citation>
    <scope>NUCLEOTIDE SEQUENCE [LARGE SCALE GENOMIC DNA]</scope>
    <source>
        <strain evidence="3">G3</strain>
    </source>
</reference>
<keyword evidence="4" id="KW-1185">Reference proteome</keyword>
<gene>
    <name evidence="3" type="ORF">TVAG_205450</name>
</gene>
<dbReference type="SMR" id="A2FFS4"/>
<dbReference type="STRING" id="5722.A2FFS4"/>
<dbReference type="Proteomes" id="UP000001542">
    <property type="component" value="Unassembled WGS sequence"/>
</dbReference>
<feature type="coiled-coil region" evidence="1">
    <location>
        <begin position="756"/>
        <end position="823"/>
    </location>
</feature>
<accession>A2FFS4</accession>
<feature type="region of interest" description="Disordered" evidence="2">
    <location>
        <begin position="891"/>
        <end position="916"/>
    </location>
</feature>
<keyword evidence="1" id="KW-0175">Coiled coil</keyword>
<feature type="region of interest" description="Disordered" evidence="2">
    <location>
        <begin position="530"/>
        <end position="556"/>
    </location>
</feature>
<proteinExistence type="predicted"/>
<evidence type="ECO:0000313" key="3">
    <source>
        <dbReference type="EMBL" id="EAX96258.1"/>
    </source>
</evidence>
<feature type="compositionally biased region" description="Acidic residues" evidence="2">
    <location>
        <begin position="536"/>
        <end position="556"/>
    </location>
</feature>
<organism evidence="3 4">
    <name type="scientific">Trichomonas vaginalis (strain ATCC PRA-98 / G3)</name>
    <dbReference type="NCBI Taxonomy" id="412133"/>
    <lineage>
        <taxon>Eukaryota</taxon>
        <taxon>Metamonada</taxon>
        <taxon>Parabasalia</taxon>
        <taxon>Trichomonadida</taxon>
        <taxon>Trichomonadidae</taxon>
        <taxon>Trichomonas</taxon>
    </lineage>
</organism>
<feature type="region of interest" description="Disordered" evidence="2">
    <location>
        <begin position="431"/>
        <end position="454"/>
    </location>
</feature>
<dbReference type="RefSeq" id="XP_001309188.1">
    <property type="nucleotide sequence ID" value="XM_001309187.1"/>
</dbReference>
<feature type="coiled-coil region" evidence="1">
    <location>
        <begin position="140"/>
        <end position="177"/>
    </location>
</feature>
<dbReference type="AlphaFoldDB" id="A2FFS4"/>
<name>A2FFS4_TRIV3</name>
<evidence type="ECO:0000256" key="1">
    <source>
        <dbReference type="SAM" id="Coils"/>
    </source>
</evidence>
<dbReference type="VEuPathDB" id="TrichDB:TVAG_205450"/>
<evidence type="ECO:0000256" key="2">
    <source>
        <dbReference type="SAM" id="MobiDB-lite"/>
    </source>
</evidence>
<protein>
    <submittedName>
        <fullName evidence="3">Uncharacterized protein</fullName>
    </submittedName>
</protein>
<sequence length="916" mass="107594">MDDDERELLIAFAHNSCKKISQLGHVLVLLTDARLDRYAGERQLFLCQDQNCEAITKKYTNGNKRIYKQLVQFRKKCIQEASDYYGQRFLAMKTSFQNEESAKAAKVREIESECKNQIDIIQQIVPYIGKLTESANKLSLTELQNDVGQAKENSQQMNGLNSKLRKLLNDCDQIQNESQNRIKNMVDEHKTIARVYKKKIKDVKKQKYKNTLLKFKERLSQVSDTVNSIRQIMASHLQNKKKILSPFYKKLQETMQDLQNQLPKKDLSIEFLNTDKDFRLMKSKLDDLHQTNQIQFSDEMTEIERQRNEMLNDFNNKIHQKQQDLNTQSFALQSENEQFVRNLTQREQAFSSACNAENEAVDDIIQFRKSFLQKANEFFGNYVNQLSKIQSRTVSSVDLDENEEKFENFKNDLEKALQMREKLIDDAINMPEEKDSDYEEEEEEENEDLEEKNFRKKEKYEQIYQEKEKENNLQVDKMLKQCKTEQTNRKNNHNKEIEHKLLISKSKLAEDKQMKDKEIEQHREEVIAKLKSQPIPEEDENENLNEEEQEEEEELTEEQKLKYYNQQKSAMQKELKSMDNEIQNFMNENQKLIRTLDKQLKDQLEAKKSFVQNRGPSKVLSELIQQINNDEKSFLSSMQFKSRDQLDIMLQKLITAQISGESAVFISELSLMKKHEENTSQIVDTELALELKMSESPIAVIDKKYDSQMTSLMQILKGRKEKLDTKKSSLKSKYRVKDSPFLNETREMDLKISVFTQKNEDQLDKLKEDYAKKKEQLITKHEAMKKSILSQIDQEKAKQQALIENNEKEVEEYLSQIAEKEIIRPPPKKLTFADQIVKVSQKETDLMMKYLSPNGNPQISNVQNKIKNIQHEIETFLSNDNLTSFDINEIGSRKPQKSSRGGRKSNLNVLPPLQPL</sequence>